<evidence type="ECO:0000313" key="2">
    <source>
        <dbReference type="Proteomes" id="UP000231791"/>
    </source>
</evidence>
<dbReference type="InterPro" id="IPR050765">
    <property type="entry name" value="Riboflavin_Biosynth_HTPR"/>
</dbReference>
<dbReference type="InterPro" id="IPR002734">
    <property type="entry name" value="RibDG_C"/>
</dbReference>
<protein>
    <submittedName>
        <fullName evidence="1">Uncharacterized protein</fullName>
    </submittedName>
</protein>
<dbReference type="EMBL" id="CP024985">
    <property type="protein sequence ID" value="ATZ24524.1"/>
    <property type="molecule type" value="Genomic_DNA"/>
</dbReference>
<keyword evidence="2" id="KW-1185">Reference proteome</keyword>
<dbReference type="Gene3D" id="3.40.430.10">
    <property type="entry name" value="Dihydrofolate Reductase, subunit A"/>
    <property type="match status" value="1"/>
</dbReference>
<dbReference type="Pfam" id="PF01872">
    <property type="entry name" value="RibD_C"/>
    <property type="match status" value="1"/>
</dbReference>
<reference evidence="1 2" key="1">
    <citation type="submission" date="2017-11" db="EMBL/GenBank/DDBJ databases">
        <title>Complete genome sequence of Streptomyces lavendulae subsp. lavendulae CCM 3239 (formerly 'Streptomyces aureofaciens CCM 3239'), the producer of the angucycline-type antibiotic auricin.</title>
        <authorList>
            <person name="Busche T."/>
            <person name="Novakova R."/>
            <person name="Al'Dilaimi A."/>
            <person name="Homerova D."/>
            <person name="Feckova L."/>
            <person name="Rezuchova B."/>
            <person name="Mingyar E."/>
            <person name="Csolleiova D."/>
            <person name="Bekeova C."/>
            <person name="Winkler A."/>
            <person name="Sevcikova B."/>
            <person name="Kalinowski J."/>
            <person name="Kormanec J."/>
            <person name="Ruckert C."/>
        </authorList>
    </citation>
    <scope>NUCLEOTIDE SEQUENCE [LARGE SCALE GENOMIC DNA]</scope>
    <source>
        <strain evidence="1 2">CCM 3239</strain>
    </source>
</reference>
<dbReference type="Proteomes" id="UP000231791">
    <property type="component" value="Chromosome"/>
</dbReference>
<dbReference type="AlphaFoldDB" id="A0A2K8PCQ7"/>
<organism evidence="1 2">
    <name type="scientific">Streptomyces lavendulae subsp. lavendulae</name>
    <dbReference type="NCBI Taxonomy" id="58340"/>
    <lineage>
        <taxon>Bacteria</taxon>
        <taxon>Bacillati</taxon>
        <taxon>Actinomycetota</taxon>
        <taxon>Actinomycetes</taxon>
        <taxon>Kitasatosporales</taxon>
        <taxon>Streptomycetaceae</taxon>
        <taxon>Streptomyces</taxon>
    </lineage>
</organism>
<dbReference type="PANTHER" id="PTHR38011:SF11">
    <property type="entry name" value="2,5-DIAMINO-6-RIBOSYLAMINO-4(3H)-PYRIMIDINONE 5'-PHOSPHATE REDUCTASE"/>
    <property type="match status" value="1"/>
</dbReference>
<name>A0A2K8PCQ7_STRLA</name>
<proteinExistence type="predicted"/>
<gene>
    <name evidence="1" type="ORF">SLAV_13330</name>
</gene>
<evidence type="ECO:0000313" key="1">
    <source>
        <dbReference type="EMBL" id="ATZ24524.1"/>
    </source>
</evidence>
<sequence>MKYFRRRALERWHCLTEENRLRKLTYFIAATVDGFIGAPDGDADFIYAHLDPEFIGHLTAEYPETIAAVGRAQLGIEDAAPKRFDTVLMGRGTYEPGLKVGMTSPYGHMREQYVVSRSLTVPPDPEVRLISGDVAARVRELKAQDGLDIWLCGGADLAGQLADEIDEYIVKTYPVAVGTGMPMSRAGFGVRPLELTGCTVLGGGQIITSYDVRR</sequence>
<dbReference type="InterPro" id="IPR024072">
    <property type="entry name" value="DHFR-like_dom_sf"/>
</dbReference>
<dbReference type="SUPFAM" id="SSF53597">
    <property type="entry name" value="Dihydrofolate reductase-like"/>
    <property type="match status" value="1"/>
</dbReference>
<accession>A0A2K8PCQ7</accession>
<dbReference type="GO" id="GO:0008703">
    <property type="term" value="F:5-amino-6-(5-phosphoribosylamino)uracil reductase activity"/>
    <property type="evidence" value="ECO:0007669"/>
    <property type="project" value="InterPro"/>
</dbReference>
<dbReference type="GO" id="GO:0009231">
    <property type="term" value="P:riboflavin biosynthetic process"/>
    <property type="evidence" value="ECO:0007669"/>
    <property type="project" value="InterPro"/>
</dbReference>
<dbReference type="PANTHER" id="PTHR38011">
    <property type="entry name" value="DIHYDROFOLATE REDUCTASE FAMILY PROTEIN (AFU_ORTHOLOGUE AFUA_8G06820)"/>
    <property type="match status" value="1"/>
</dbReference>
<dbReference type="KEGG" id="slx:SLAV_13330"/>